<feature type="region of interest" description="Disordered" evidence="1">
    <location>
        <begin position="1"/>
        <end position="50"/>
    </location>
</feature>
<reference evidence="3 4" key="1">
    <citation type="submission" date="2016-04" db="EMBL/GenBank/DDBJ databases">
        <title>Draft genome of Fonsecaea erecta CBS 125763.</title>
        <authorList>
            <person name="Weiss V.A."/>
            <person name="Vicente V.A."/>
            <person name="Raittz R.T."/>
            <person name="Moreno L.F."/>
            <person name="De Souza E.M."/>
            <person name="Pedrosa F.O."/>
            <person name="Steffens M.B."/>
            <person name="Faoro H."/>
            <person name="Tadra-Sfeir M.Z."/>
            <person name="Najafzadeh M.J."/>
            <person name="Felipe M.S."/>
            <person name="Teixeira M."/>
            <person name="Sun J."/>
            <person name="Xi L."/>
            <person name="Gomes R."/>
            <person name="De Azevedo C.M."/>
            <person name="Salgado C.G."/>
            <person name="Da Silva M.B."/>
            <person name="Nascimento M.F."/>
            <person name="Queiroz-Telles F."/>
            <person name="Attili D.S."/>
            <person name="Gorbushina A."/>
        </authorList>
    </citation>
    <scope>NUCLEOTIDE SEQUENCE [LARGE SCALE GENOMIC DNA]</scope>
    <source>
        <strain evidence="3 4">CBS 125763</strain>
    </source>
</reference>
<dbReference type="GeneID" id="30014914"/>
<dbReference type="EMBL" id="LVYI01000012">
    <property type="protein sequence ID" value="OAP55046.1"/>
    <property type="molecule type" value="Genomic_DNA"/>
</dbReference>
<evidence type="ECO:0000313" key="3">
    <source>
        <dbReference type="EMBL" id="OAP55046.1"/>
    </source>
</evidence>
<keyword evidence="4" id="KW-1185">Reference proteome</keyword>
<dbReference type="Proteomes" id="UP000078343">
    <property type="component" value="Unassembled WGS sequence"/>
</dbReference>
<name>A0A178Z6F4_9EURO</name>
<sequence length="559" mass="62727">METSTLADISARRDSDQQQNSPSTRPRRSSEACEQDLHSSRPENDQPNAVSHVKIARRRSIIRRRSSRSLRARAKTRAAFFRRQSVSASRNCVSEVVNVGSQQGLLATPRWSIFERFFNNLRGGAVSCFELLSRLLNVPIAAATNLATSAYLGPIILCLFILAICLKTGLIVHLLVTSFKDGYTNGSSLAHKVYLSTISATAAGYNRLASVQSFAVDSGNRFVSALGATGSAAQGILCLSPAGAKTVSWLGYPCELPEGSSENFFDTLNMTTIEVGHWVNISGLVLPHSNYLSMANIAVGKYSLVVRHSRVDFPDKHALANSMDIYSELLLEGGHHIFTTVLQTESTVMLMHLHLQEAERELERISRLSPIWSWRRTSRFQVMFTNLIRLVDLRILDLISEIQACVKVLEKAEKEGNQYLDLVRSAENYIEKKIEEKGYVYNLLHPDNILVRTKSFIPQLHMPIPEVLEHLRSAKINLIRHRQHVTISEKDLLFLRTDYPGTSGVNIILARLKMFAEQLSSSVAQSKFQREAQERREEAERKEGYYRLPHANNGYVTAS</sequence>
<protein>
    <submittedName>
        <fullName evidence="3">Uncharacterized protein</fullName>
    </submittedName>
</protein>
<keyword evidence="2" id="KW-0472">Membrane</keyword>
<dbReference type="RefSeq" id="XP_018688413.1">
    <property type="nucleotide sequence ID" value="XM_018842252.1"/>
</dbReference>
<gene>
    <name evidence="3" type="ORF">AYL99_10746</name>
</gene>
<proteinExistence type="predicted"/>
<feature type="compositionally biased region" description="Basic and acidic residues" evidence="1">
    <location>
        <begin position="28"/>
        <end position="44"/>
    </location>
</feature>
<comment type="caution">
    <text evidence="3">The sequence shown here is derived from an EMBL/GenBank/DDBJ whole genome shotgun (WGS) entry which is preliminary data.</text>
</comment>
<keyword evidence="2" id="KW-0812">Transmembrane</keyword>
<feature type="transmembrane region" description="Helical" evidence="2">
    <location>
        <begin position="151"/>
        <end position="176"/>
    </location>
</feature>
<accession>A0A178Z6F4</accession>
<organism evidence="3 4">
    <name type="scientific">Fonsecaea erecta</name>
    <dbReference type="NCBI Taxonomy" id="1367422"/>
    <lineage>
        <taxon>Eukaryota</taxon>
        <taxon>Fungi</taxon>
        <taxon>Dikarya</taxon>
        <taxon>Ascomycota</taxon>
        <taxon>Pezizomycotina</taxon>
        <taxon>Eurotiomycetes</taxon>
        <taxon>Chaetothyriomycetidae</taxon>
        <taxon>Chaetothyriales</taxon>
        <taxon>Herpotrichiellaceae</taxon>
        <taxon>Fonsecaea</taxon>
    </lineage>
</organism>
<evidence type="ECO:0000313" key="4">
    <source>
        <dbReference type="Proteomes" id="UP000078343"/>
    </source>
</evidence>
<feature type="region of interest" description="Disordered" evidence="1">
    <location>
        <begin position="526"/>
        <end position="559"/>
    </location>
</feature>
<dbReference type="AlphaFoldDB" id="A0A178Z6F4"/>
<feature type="compositionally biased region" description="Basic and acidic residues" evidence="1">
    <location>
        <begin position="528"/>
        <end position="545"/>
    </location>
</feature>
<keyword evidence="2" id="KW-1133">Transmembrane helix</keyword>
<evidence type="ECO:0000256" key="1">
    <source>
        <dbReference type="SAM" id="MobiDB-lite"/>
    </source>
</evidence>
<evidence type="ECO:0000256" key="2">
    <source>
        <dbReference type="SAM" id="Phobius"/>
    </source>
</evidence>